<evidence type="ECO:0000313" key="9">
    <source>
        <dbReference type="Proteomes" id="UP000435357"/>
    </source>
</evidence>
<keyword evidence="9" id="KW-1185">Reference proteome</keyword>
<feature type="transmembrane region" description="Helical" evidence="7">
    <location>
        <begin position="77"/>
        <end position="98"/>
    </location>
</feature>
<evidence type="ECO:0000256" key="5">
    <source>
        <dbReference type="ARBA" id="ARBA00022989"/>
    </source>
</evidence>
<keyword evidence="3" id="KW-1003">Cell membrane</keyword>
<evidence type="ECO:0000256" key="1">
    <source>
        <dbReference type="ARBA" id="ARBA00004651"/>
    </source>
</evidence>
<evidence type="ECO:0000256" key="2">
    <source>
        <dbReference type="ARBA" id="ARBA00022448"/>
    </source>
</evidence>
<dbReference type="EMBL" id="WACR01000005">
    <property type="protein sequence ID" value="KAB1064437.1"/>
    <property type="molecule type" value="Genomic_DNA"/>
</dbReference>
<reference evidence="8 9" key="1">
    <citation type="submission" date="2019-09" db="EMBL/GenBank/DDBJ databases">
        <title>Genomes of Cryomorphaceae.</title>
        <authorList>
            <person name="Bowman J.P."/>
        </authorList>
    </citation>
    <scope>NUCLEOTIDE SEQUENCE [LARGE SCALE GENOMIC DNA]</scope>
    <source>
        <strain evidence="8 9">KCTC 52047</strain>
    </source>
</reference>
<dbReference type="InterPro" id="IPR018456">
    <property type="entry name" value="PTR2_symporter_CS"/>
</dbReference>
<keyword evidence="6 7" id="KW-0472">Membrane</keyword>
<dbReference type="Proteomes" id="UP000435357">
    <property type="component" value="Unassembled WGS sequence"/>
</dbReference>
<dbReference type="AlphaFoldDB" id="A0A6N6M870"/>
<name>A0A6N6M870_9FLAO</name>
<keyword evidence="4 7" id="KW-0812">Transmembrane</keyword>
<evidence type="ECO:0000256" key="7">
    <source>
        <dbReference type="SAM" id="Phobius"/>
    </source>
</evidence>
<comment type="subcellular location">
    <subcellularLocation>
        <location evidence="1">Cell membrane</location>
        <topology evidence="1">Multi-pass membrane protein</topology>
    </subcellularLocation>
</comment>
<feature type="transmembrane region" description="Helical" evidence="7">
    <location>
        <begin position="137"/>
        <end position="160"/>
    </location>
</feature>
<feature type="transmembrane region" description="Helical" evidence="7">
    <location>
        <begin position="257"/>
        <end position="276"/>
    </location>
</feature>
<comment type="caution">
    <text evidence="8">The sequence shown here is derived from an EMBL/GenBank/DDBJ whole genome shotgun (WGS) entry which is preliminary data.</text>
</comment>
<protein>
    <submittedName>
        <fullName evidence="8">Peptide MFS transporter</fullName>
    </submittedName>
</protein>
<feature type="transmembrane region" description="Helical" evidence="7">
    <location>
        <begin position="46"/>
        <end position="65"/>
    </location>
</feature>
<proteinExistence type="predicted"/>
<keyword evidence="2" id="KW-0813">Transport</keyword>
<sequence length="277" mass="31027">MEQPKSHLDSTLLFFSKSLERICFYGFRSIIVLFMISDQLDLTNEAALSIYGSLALGLILSRIPGGIIGDLILNNRIAVYTGGILQILGSLTVCLFSSELSFYVGLILFVIGAGLHAPNFTAYFGKAYLNKIKLMDSGFALMYLAINIGAFTGSFLIGYLSEIYGFKSGFIVCSIIMLLSLTLFYFHRQKKLSSYSNEFNKVSFNLRFVLIFIITCVLGLYWLTYEIINFSIRDVADKFEKVIQSRLDLASIDIHSVTTHSFSFTILFATLLILTII</sequence>
<dbReference type="GO" id="GO:0006857">
    <property type="term" value="P:oligopeptide transport"/>
    <property type="evidence" value="ECO:0007669"/>
    <property type="project" value="InterPro"/>
</dbReference>
<dbReference type="GO" id="GO:0005886">
    <property type="term" value="C:plasma membrane"/>
    <property type="evidence" value="ECO:0007669"/>
    <property type="project" value="UniProtKB-SubCell"/>
</dbReference>
<evidence type="ECO:0000256" key="3">
    <source>
        <dbReference type="ARBA" id="ARBA00022475"/>
    </source>
</evidence>
<gene>
    <name evidence="8" type="ORF">F3059_06985</name>
</gene>
<feature type="transmembrane region" description="Helical" evidence="7">
    <location>
        <begin position="166"/>
        <end position="186"/>
    </location>
</feature>
<dbReference type="GO" id="GO:0022857">
    <property type="term" value="F:transmembrane transporter activity"/>
    <property type="evidence" value="ECO:0007669"/>
    <property type="project" value="InterPro"/>
</dbReference>
<accession>A0A6N6M870</accession>
<dbReference type="RefSeq" id="WP_151167607.1">
    <property type="nucleotide sequence ID" value="NZ_WACR01000005.1"/>
</dbReference>
<dbReference type="Pfam" id="PF07690">
    <property type="entry name" value="MFS_1"/>
    <property type="match status" value="1"/>
</dbReference>
<evidence type="ECO:0000256" key="4">
    <source>
        <dbReference type="ARBA" id="ARBA00022692"/>
    </source>
</evidence>
<evidence type="ECO:0000313" key="8">
    <source>
        <dbReference type="EMBL" id="KAB1064437.1"/>
    </source>
</evidence>
<dbReference type="InterPro" id="IPR050171">
    <property type="entry name" value="MFS_Transporters"/>
</dbReference>
<dbReference type="Gene3D" id="1.20.1250.20">
    <property type="entry name" value="MFS general substrate transporter like domains"/>
    <property type="match status" value="1"/>
</dbReference>
<evidence type="ECO:0000256" key="6">
    <source>
        <dbReference type="ARBA" id="ARBA00023136"/>
    </source>
</evidence>
<keyword evidence="5 7" id="KW-1133">Transmembrane helix</keyword>
<dbReference type="InterPro" id="IPR036259">
    <property type="entry name" value="MFS_trans_sf"/>
</dbReference>
<dbReference type="InterPro" id="IPR011701">
    <property type="entry name" value="MFS"/>
</dbReference>
<dbReference type="OrthoDB" id="1160395at2"/>
<feature type="transmembrane region" description="Helical" evidence="7">
    <location>
        <begin position="206"/>
        <end position="224"/>
    </location>
</feature>
<dbReference type="PROSITE" id="PS01023">
    <property type="entry name" value="PTR2_2"/>
    <property type="match status" value="1"/>
</dbReference>
<dbReference type="PANTHER" id="PTHR23517:SF15">
    <property type="entry name" value="PROTON-DEPENDENT OLIGOPEPTIDE FAMILY TRANSPORT PROTEIN"/>
    <property type="match status" value="1"/>
</dbReference>
<organism evidence="8 9">
    <name type="scientific">Salibacter halophilus</name>
    <dbReference type="NCBI Taxonomy" id="1803916"/>
    <lineage>
        <taxon>Bacteria</taxon>
        <taxon>Pseudomonadati</taxon>
        <taxon>Bacteroidota</taxon>
        <taxon>Flavobacteriia</taxon>
        <taxon>Flavobacteriales</taxon>
        <taxon>Salibacteraceae</taxon>
        <taxon>Salibacter</taxon>
    </lineage>
</organism>
<dbReference type="PANTHER" id="PTHR23517">
    <property type="entry name" value="RESISTANCE PROTEIN MDTM, PUTATIVE-RELATED-RELATED"/>
    <property type="match status" value="1"/>
</dbReference>
<dbReference type="SUPFAM" id="SSF103473">
    <property type="entry name" value="MFS general substrate transporter"/>
    <property type="match status" value="1"/>
</dbReference>
<feature type="transmembrane region" description="Helical" evidence="7">
    <location>
        <begin position="104"/>
        <end position="125"/>
    </location>
</feature>